<comment type="caution">
    <text evidence="1">The sequence shown here is derived from an EMBL/GenBank/DDBJ whole genome shotgun (WGS) entry which is preliminary data.</text>
</comment>
<dbReference type="AlphaFoldDB" id="A0A840J7W6"/>
<reference evidence="1 2" key="1">
    <citation type="submission" date="2020-08" db="EMBL/GenBank/DDBJ databases">
        <title>Sequencing the genomes of 1000 actinobacteria strains.</title>
        <authorList>
            <person name="Klenk H.-P."/>
        </authorList>
    </citation>
    <scope>NUCLEOTIDE SEQUENCE [LARGE SCALE GENOMIC DNA]</scope>
    <source>
        <strain evidence="1 2">DSM 45859</strain>
    </source>
</reference>
<gene>
    <name evidence="1" type="ORF">BJY18_007039</name>
</gene>
<sequence>MSDYGAPDSDLPGVARDALADFTKPTNLIPVDEAHAIVELLHRVL</sequence>
<dbReference type="Proteomes" id="UP000581769">
    <property type="component" value="Unassembled WGS sequence"/>
</dbReference>
<protein>
    <submittedName>
        <fullName evidence="1">Uncharacterized protein</fullName>
    </submittedName>
</protein>
<organism evidence="1 2">
    <name type="scientific">Amycolatopsis jiangsuensis</name>
    <dbReference type="NCBI Taxonomy" id="1181879"/>
    <lineage>
        <taxon>Bacteria</taxon>
        <taxon>Bacillati</taxon>
        <taxon>Actinomycetota</taxon>
        <taxon>Actinomycetes</taxon>
        <taxon>Pseudonocardiales</taxon>
        <taxon>Pseudonocardiaceae</taxon>
        <taxon>Amycolatopsis</taxon>
    </lineage>
</organism>
<name>A0A840J7W6_9PSEU</name>
<evidence type="ECO:0000313" key="1">
    <source>
        <dbReference type="EMBL" id="MBB4689554.1"/>
    </source>
</evidence>
<evidence type="ECO:0000313" key="2">
    <source>
        <dbReference type="Proteomes" id="UP000581769"/>
    </source>
</evidence>
<accession>A0A840J7W6</accession>
<proteinExistence type="predicted"/>
<dbReference type="RefSeq" id="WP_184784073.1">
    <property type="nucleotide sequence ID" value="NZ_JACHMG010000001.1"/>
</dbReference>
<dbReference type="EMBL" id="JACHMG010000001">
    <property type="protein sequence ID" value="MBB4689554.1"/>
    <property type="molecule type" value="Genomic_DNA"/>
</dbReference>
<keyword evidence="2" id="KW-1185">Reference proteome</keyword>